<evidence type="ECO:0000313" key="2">
    <source>
        <dbReference type="EMBL" id="HHM02649.1"/>
    </source>
</evidence>
<dbReference type="EMBL" id="DRLI01000250">
    <property type="protein sequence ID" value="HHM02649.1"/>
    <property type="molecule type" value="Genomic_DNA"/>
</dbReference>
<feature type="chain" id="PRO_5030991596" evidence="1">
    <location>
        <begin position="17"/>
        <end position="277"/>
    </location>
</feature>
<organism evidence="2">
    <name type="scientific">Caldithrix abyssi</name>
    <dbReference type="NCBI Taxonomy" id="187145"/>
    <lineage>
        <taxon>Bacteria</taxon>
        <taxon>Pseudomonadati</taxon>
        <taxon>Calditrichota</taxon>
        <taxon>Calditrichia</taxon>
        <taxon>Calditrichales</taxon>
        <taxon>Calditrichaceae</taxon>
        <taxon>Caldithrix</taxon>
    </lineage>
</organism>
<dbReference type="InterPro" id="IPR021457">
    <property type="entry name" value="DUF3108"/>
</dbReference>
<keyword evidence="1" id="KW-0732">Signal</keyword>
<dbReference type="AlphaFoldDB" id="A0A7V5VFN4"/>
<sequence>MLKSMFMMLMFIVAWAYPSPGPAEGDSASVDTLNRPLPFHDGEKLTFRLRYGFITAGKAVMEVHKTVFRDSISVYRFRTSAKSASGFDWIYKVRDEVNSYVVPGGFYPLRFEKKLREGNYKADLLTDYFPKDSLARVEETRYHNNMRVRSRKKYEVTVPPHAQDVLSSFYYVRLLSLEPGKSQYLVNHEKKKVYNLRVVVHKRETIEVEAGTFRCIVVEPMIEGEGLFKKKGSLKIWLTDDRLRLPVQMTSKIIVGHITSELIKIEGVPLPVPARVK</sequence>
<proteinExistence type="predicted"/>
<protein>
    <submittedName>
        <fullName evidence="2">DUF3108 domain-containing protein</fullName>
    </submittedName>
</protein>
<feature type="signal peptide" evidence="1">
    <location>
        <begin position="1"/>
        <end position="16"/>
    </location>
</feature>
<evidence type="ECO:0000256" key="1">
    <source>
        <dbReference type="SAM" id="SignalP"/>
    </source>
</evidence>
<comment type="caution">
    <text evidence="2">The sequence shown here is derived from an EMBL/GenBank/DDBJ whole genome shotgun (WGS) entry which is preliminary data.</text>
</comment>
<dbReference type="Pfam" id="PF11306">
    <property type="entry name" value="DUF3108"/>
    <property type="match status" value="1"/>
</dbReference>
<reference evidence="2" key="1">
    <citation type="journal article" date="2020" name="mSystems">
        <title>Genome- and Community-Level Interaction Insights into Carbon Utilization and Element Cycling Functions of Hydrothermarchaeota in Hydrothermal Sediment.</title>
        <authorList>
            <person name="Zhou Z."/>
            <person name="Liu Y."/>
            <person name="Xu W."/>
            <person name="Pan J."/>
            <person name="Luo Z.H."/>
            <person name="Li M."/>
        </authorList>
    </citation>
    <scope>NUCLEOTIDE SEQUENCE [LARGE SCALE GENOMIC DNA]</scope>
    <source>
        <strain evidence="2">HyVt-460</strain>
    </source>
</reference>
<name>A0A7V5VFN4_CALAY</name>
<dbReference type="Proteomes" id="UP000885771">
    <property type="component" value="Unassembled WGS sequence"/>
</dbReference>
<gene>
    <name evidence="2" type="ORF">ENJ15_06510</name>
</gene>
<accession>A0A7V5VFN4</accession>